<dbReference type="Gene3D" id="1.10.530.10">
    <property type="match status" value="1"/>
</dbReference>
<organism evidence="8 9">
    <name type="scientific">Psophocarpus tetragonolobus</name>
    <name type="common">Winged bean</name>
    <name type="synonym">Dolichos tetragonolobus</name>
    <dbReference type="NCBI Taxonomy" id="3891"/>
    <lineage>
        <taxon>Eukaryota</taxon>
        <taxon>Viridiplantae</taxon>
        <taxon>Streptophyta</taxon>
        <taxon>Embryophyta</taxon>
        <taxon>Tracheophyta</taxon>
        <taxon>Spermatophyta</taxon>
        <taxon>Magnoliopsida</taxon>
        <taxon>eudicotyledons</taxon>
        <taxon>Gunneridae</taxon>
        <taxon>Pentapetalae</taxon>
        <taxon>rosids</taxon>
        <taxon>fabids</taxon>
        <taxon>Fabales</taxon>
        <taxon>Fabaceae</taxon>
        <taxon>Papilionoideae</taxon>
        <taxon>50 kb inversion clade</taxon>
        <taxon>NPAAA clade</taxon>
        <taxon>indigoferoid/millettioid clade</taxon>
        <taxon>Phaseoleae</taxon>
        <taxon>Psophocarpus</taxon>
    </lineage>
</organism>
<dbReference type="GO" id="GO:0008061">
    <property type="term" value="F:chitin binding"/>
    <property type="evidence" value="ECO:0007669"/>
    <property type="project" value="UniProtKB-KW"/>
</dbReference>
<dbReference type="PIRSF" id="PIRSF001060">
    <property type="entry name" value="Endochitinase"/>
    <property type="match status" value="1"/>
</dbReference>
<dbReference type="Proteomes" id="UP001386955">
    <property type="component" value="Unassembled WGS sequence"/>
</dbReference>
<dbReference type="InterPro" id="IPR000726">
    <property type="entry name" value="Glyco_hydro_19_cat"/>
</dbReference>
<evidence type="ECO:0000256" key="1">
    <source>
        <dbReference type="ARBA" id="ARBA00022669"/>
    </source>
</evidence>
<keyword evidence="9" id="KW-1185">Reference proteome</keyword>
<reference evidence="8 9" key="1">
    <citation type="submission" date="2024-01" db="EMBL/GenBank/DDBJ databases">
        <title>The genomes of 5 underutilized Papilionoideae crops provide insights into root nodulation and disease resistanc.</title>
        <authorList>
            <person name="Jiang F."/>
        </authorList>
    </citation>
    <scope>NUCLEOTIDE SEQUENCE [LARGE SCALE GENOMIC DNA]</scope>
    <source>
        <strain evidence="8">DUOXIRENSHENG_FW03</strain>
        <tissue evidence="8">Leaves</tissue>
    </source>
</reference>
<proteinExistence type="predicted"/>
<dbReference type="GO" id="GO:0004568">
    <property type="term" value="F:chitinase activity"/>
    <property type="evidence" value="ECO:0007669"/>
    <property type="project" value="InterPro"/>
</dbReference>
<keyword evidence="3 5" id="KW-1015">Disulfide bond</keyword>
<evidence type="ECO:0000256" key="3">
    <source>
        <dbReference type="ARBA" id="ARBA00023157"/>
    </source>
</evidence>
<dbReference type="Pfam" id="PF00182">
    <property type="entry name" value="Glyco_hydro_19"/>
    <property type="match status" value="1"/>
</dbReference>
<evidence type="ECO:0000259" key="7">
    <source>
        <dbReference type="PROSITE" id="PS00774"/>
    </source>
</evidence>
<feature type="disulfide bond" evidence="5">
    <location>
        <begin position="54"/>
        <end position="114"/>
    </location>
</feature>
<evidence type="ECO:0000313" key="8">
    <source>
        <dbReference type="EMBL" id="KAK7406902.1"/>
    </source>
</evidence>
<feature type="domain" description="Glycoside hydrolase family 19 catalytic" evidence="7">
    <location>
        <begin position="176"/>
        <end position="186"/>
    </location>
</feature>
<evidence type="ECO:0000256" key="6">
    <source>
        <dbReference type="SAM" id="SignalP"/>
    </source>
</evidence>
<dbReference type="Gene3D" id="3.30.20.10">
    <property type="entry name" value="Endochitinase, domain 2"/>
    <property type="match status" value="1"/>
</dbReference>
<feature type="disulfide bond" evidence="5">
    <location>
        <begin position="126"/>
        <end position="132"/>
    </location>
</feature>
<keyword evidence="2" id="KW-0611">Plant defense</keyword>
<feature type="chain" id="PRO_5042951649" description="Glycoside hydrolase family 19 catalytic domain-containing protein" evidence="6">
    <location>
        <begin position="31"/>
        <end position="271"/>
    </location>
</feature>
<dbReference type="AlphaFoldDB" id="A0AAN9T5W8"/>
<gene>
    <name evidence="8" type="ORF">VNO78_08538</name>
</gene>
<dbReference type="CDD" id="cd00325">
    <property type="entry name" value="chitinase_GH19"/>
    <property type="match status" value="1"/>
</dbReference>
<dbReference type="GO" id="GO:0006032">
    <property type="term" value="P:chitin catabolic process"/>
    <property type="evidence" value="ECO:0007669"/>
    <property type="project" value="InterPro"/>
</dbReference>
<evidence type="ECO:0000256" key="2">
    <source>
        <dbReference type="ARBA" id="ARBA00022821"/>
    </source>
</evidence>
<dbReference type="InterPro" id="IPR023346">
    <property type="entry name" value="Lysozyme-like_dom_sf"/>
</dbReference>
<accession>A0AAN9T5W8</accession>
<dbReference type="PANTHER" id="PTHR22595">
    <property type="entry name" value="CHITINASE-RELATED"/>
    <property type="match status" value="1"/>
</dbReference>
<dbReference type="FunFam" id="3.30.20.10:FF:000001">
    <property type="entry name" value="Endochitinase (Chitinase)"/>
    <property type="match status" value="1"/>
</dbReference>
<keyword evidence="6" id="KW-0732">Signal</keyword>
<protein>
    <recommendedName>
        <fullName evidence="7">Glycoside hydrolase family 19 catalytic domain-containing protein</fullName>
    </recommendedName>
</protein>
<dbReference type="InterPro" id="IPR016283">
    <property type="entry name" value="Glyco_hydro_19"/>
</dbReference>
<sequence length="271" mass="29519">MYGYRLGLGLGLGLVYVLVVVSSEFPSAAGDDVGSVISGALFDQMLKHRDDPACERQGFYNYNAFVTAARSFGAFGTTGDLNTRKREVAAFLAQSSHETTGGNTPYGPYVWGYCFITERDKSKTYCDGKGPCAPGKSYYGRGPLQLTHNYNYNAAGQFLKLDLINNPDLVAQDPVVAFKAALWYWMTPQFNKPSCHDVITNKWTPSSTDVAANRVPGYGVITNIINGGIECGKGPNASSDDRIGFYKKYCDIFGLPYGANLDCSNQRSFAS</sequence>
<evidence type="ECO:0000256" key="5">
    <source>
        <dbReference type="PIRSR" id="PIRSR001060-2"/>
    </source>
</evidence>
<dbReference type="EMBL" id="JAYMYS010000002">
    <property type="protein sequence ID" value="KAK7406902.1"/>
    <property type="molecule type" value="Genomic_DNA"/>
</dbReference>
<dbReference type="PANTHER" id="PTHR22595:SF79">
    <property type="entry name" value="CHITINASE 12"/>
    <property type="match status" value="1"/>
</dbReference>
<feature type="disulfide bond" evidence="5">
    <location>
        <begin position="231"/>
        <end position="263"/>
    </location>
</feature>
<evidence type="ECO:0000256" key="4">
    <source>
        <dbReference type="PIRSR" id="PIRSR001060-1"/>
    </source>
</evidence>
<dbReference type="SUPFAM" id="SSF53955">
    <property type="entry name" value="Lysozyme-like"/>
    <property type="match status" value="1"/>
</dbReference>
<keyword evidence="1" id="KW-0147">Chitin-binding</keyword>
<feature type="active site" description="Proton donor" evidence="4">
    <location>
        <position position="98"/>
    </location>
</feature>
<evidence type="ECO:0000313" key="9">
    <source>
        <dbReference type="Proteomes" id="UP001386955"/>
    </source>
</evidence>
<comment type="caution">
    <text evidence="8">The sequence shown here is derived from an EMBL/GenBank/DDBJ whole genome shotgun (WGS) entry which is preliminary data.</text>
</comment>
<dbReference type="GO" id="GO:0050832">
    <property type="term" value="P:defense response to fungus"/>
    <property type="evidence" value="ECO:0007669"/>
    <property type="project" value="UniProtKB-ARBA"/>
</dbReference>
<name>A0AAN9T5W8_PSOTE</name>
<dbReference type="GO" id="GO:0005975">
    <property type="term" value="P:carbohydrate metabolic process"/>
    <property type="evidence" value="ECO:0007669"/>
    <property type="project" value="InterPro"/>
</dbReference>
<dbReference type="GO" id="GO:0016998">
    <property type="term" value="P:cell wall macromolecule catabolic process"/>
    <property type="evidence" value="ECO:0007669"/>
    <property type="project" value="InterPro"/>
</dbReference>
<feature type="signal peptide" evidence="6">
    <location>
        <begin position="1"/>
        <end position="30"/>
    </location>
</feature>
<dbReference type="PROSITE" id="PS00774">
    <property type="entry name" value="CHITINASE_19_2"/>
    <property type="match status" value="1"/>
</dbReference>